<feature type="transmembrane region" description="Helical" evidence="9">
    <location>
        <begin position="200"/>
        <end position="232"/>
    </location>
</feature>
<evidence type="ECO:0000256" key="2">
    <source>
        <dbReference type="ARBA" id="ARBA00022606"/>
    </source>
</evidence>
<organism evidence="10 11">
    <name type="scientific">Xylocopa violacea</name>
    <name type="common">Violet carpenter bee</name>
    <name type="synonym">Apis violacea</name>
    <dbReference type="NCBI Taxonomy" id="135666"/>
    <lineage>
        <taxon>Eukaryota</taxon>
        <taxon>Metazoa</taxon>
        <taxon>Ecdysozoa</taxon>
        <taxon>Arthropoda</taxon>
        <taxon>Hexapoda</taxon>
        <taxon>Insecta</taxon>
        <taxon>Pterygota</taxon>
        <taxon>Neoptera</taxon>
        <taxon>Endopterygota</taxon>
        <taxon>Hymenoptera</taxon>
        <taxon>Apocrita</taxon>
        <taxon>Aculeata</taxon>
        <taxon>Apoidea</taxon>
        <taxon>Anthophila</taxon>
        <taxon>Apidae</taxon>
        <taxon>Xylocopa</taxon>
        <taxon>Xylocopa</taxon>
    </lineage>
</organism>
<evidence type="ECO:0000313" key="10">
    <source>
        <dbReference type="EMBL" id="CAL7938362.1"/>
    </source>
</evidence>
<feature type="transmembrane region" description="Helical" evidence="9">
    <location>
        <begin position="388"/>
        <end position="410"/>
    </location>
</feature>
<evidence type="ECO:0000256" key="3">
    <source>
        <dbReference type="ARBA" id="ARBA00022692"/>
    </source>
</evidence>
<accession>A0ABP1NES3</accession>
<evidence type="ECO:0000256" key="7">
    <source>
        <dbReference type="ARBA" id="ARBA00023170"/>
    </source>
</evidence>
<comment type="caution">
    <text evidence="9">Lacks conserved residue(s) required for the propagation of feature annotation.</text>
</comment>
<keyword evidence="5 9" id="KW-1133">Transmembrane helix</keyword>
<feature type="transmembrane region" description="Helical" evidence="9">
    <location>
        <begin position="128"/>
        <end position="152"/>
    </location>
</feature>
<keyword evidence="6 9" id="KW-0472">Membrane</keyword>
<dbReference type="Pfam" id="PF02949">
    <property type="entry name" value="7tm_6"/>
    <property type="match status" value="1"/>
</dbReference>
<evidence type="ECO:0000313" key="11">
    <source>
        <dbReference type="Proteomes" id="UP001642520"/>
    </source>
</evidence>
<dbReference type="PANTHER" id="PTHR21137:SF42">
    <property type="entry name" value="ODORANT RECEPTOR 83A"/>
    <property type="match status" value="1"/>
</dbReference>
<comment type="caution">
    <text evidence="10">The sequence shown here is derived from an EMBL/GenBank/DDBJ whole genome shotgun (WGS) entry which is preliminary data.</text>
</comment>
<comment type="subcellular location">
    <subcellularLocation>
        <location evidence="9">Cell membrane</location>
        <topology evidence="9">Multi-pass membrane protein</topology>
    </subcellularLocation>
    <subcellularLocation>
        <location evidence="1">Membrane</location>
        <topology evidence="1">Multi-pass membrane protein</topology>
    </subcellularLocation>
</comment>
<keyword evidence="3 9" id="KW-0812">Transmembrane</keyword>
<feature type="transmembrane region" description="Helical" evidence="9">
    <location>
        <begin position="38"/>
        <end position="56"/>
    </location>
</feature>
<reference evidence="10 11" key="1">
    <citation type="submission" date="2024-08" db="EMBL/GenBank/DDBJ databases">
        <authorList>
            <person name="Will J Nash"/>
            <person name="Angela Man"/>
            <person name="Seanna McTaggart"/>
            <person name="Kendall Baker"/>
            <person name="Tom Barker"/>
            <person name="Leah Catchpole"/>
            <person name="Alex Durrant"/>
            <person name="Karim Gharbi"/>
            <person name="Naomi Irish"/>
            <person name="Gemy Kaithakottil"/>
            <person name="Debby Ku"/>
            <person name="Aaliyah Providence"/>
            <person name="Felix Shaw"/>
            <person name="David Swarbreck"/>
            <person name="Chris Watkins"/>
            <person name="Ann M. McCartney"/>
            <person name="Giulio Formenti"/>
            <person name="Alice Mouton"/>
            <person name="Noel Vella"/>
            <person name="Bjorn M von Reumont"/>
            <person name="Adriana Vella"/>
            <person name="Wilfried Haerty"/>
        </authorList>
    </citation>
    <scope>NUCLEOTIDE SEQUENCE [LARGE SCALE GENOMIC DNA]</scope>
</reference>
<comment type="similarity">
    <text evidence="9">Belongs to the insect chemoreceptor superfamily. Heteromeric odorant receptor channel (TC 1.A.69) family.</text>
</comment>
<evidence type="ECO:0000256" key="1">
    <source>
        <dbReference type="ARBA" id="ARBA00004141"/>
    </source>
</evidence>
<evidence type="ECO:0000256" key="5">
    <source>
        <dbReference type="ARBA" id="ARBA00022989"/>
    </source>
</evidence>
<feature type="transmembrane region" description="Helical" evidence="9">
    <location>
        <begin position="68"/>
        <end position="91"/>
    </location>
</feature>
<keyword evidence="11" id="KW-1185">Reference proteome</keyword>
<name>A0ABP1NES3_XYLVO</name>
<sequence>MSGDEKESEFRKMINLNVSLLKLSGVIPCGKGFAGTNALASFAFACLSLYTISYIHELLTNSADLATVLEFFAMIIPVVGGQARFTILLWFRGNCQRMLETCEFFWSILKSQEKDFVRSYVSKTRRITCWYSASVVSTILFYAVFALLGSLAGQSHLELETKNHSGVGPSEDETALQATRQLPYVFFLEVTDTPWYEITYAIQIIAMFNVGFICVGVDMTGPLFILVTCGYFEAIRSRIENLHAMASLTISAPIIRMETSTRNMQLKNLRLCVIHHRMLLEFCKNIEHLMNVIFLMQLIGSTYSISLVGFKLVEDNPDKYKYITQLSIGVIQLLLCNWPADVLLTKSEAIGRAAYLVPWYQYPGHLRKPTSMLMIRGQRPVRLTAGKFVALSLQTFASMISTAASFFTVVRSVN</sequence>
<evidence type="ECO:0000256" key="8">
    <source>
        <dbReference type="ARBA" id="ARBA00023224"/>
    </source>
</evidence>
<evidence type="ECO:0000256" key="9">
    <source>
        <dbReference type="RuleBase" id="RU351113"/>
    </source>
</evidence>
<keyword evidence="4 9" id="KW-0552">Olfaction</keyword>
<proteinExistence type="inferred from homology"/>
<evidence type="ECO:0000256" key="6">
    <source>
        <dbReference type="ARBA" id="ARBA00023136"/>
    </source>
</evidence>
<keyword evidence="7 9" id="KW-0675">Receptor</keyword>
<dbReference type="PANTHER" id="PTHR21137">
    <property type="entry name" value="ODORANT RECEPTOR"/>
    <property type="match status" value="1"/>
</dbReference>
<dbReference type="EMBL" id="CAXAJV020001288">
    <property type="protein sequence ID" value="CAL7938362.1"/>
    <property type="molecule type" value="Genomic_DNA"/>
</dbReference>
<dbReference type="Proteomes" id="UP001642520">
    <property type="component" value="Unassembled WGS sequence"/>
</dbReference>
<keyword evidence="2 9" id="KW-0716">Sensory transduction</keyword>
<protein>
    <recommendedName>
        <fullName evidence="9">Odorant receptor</fullName>
    </recommendedName>
</protein>
<dbReference type="InterPro" id="IPR004117">
    <property type="entry name" value="7tm6_olfct_rcpt"/>
</dbReference>
<gene>
    <name evidence="10" type="ORF">XYLVIOL_LOCUS3240</name>
</gene>
<evidence type="ECO:0000256" key="4">
    <source>
        <dbReference type="ARBA" id="ARBA00022725"/>
    </source>
</evidence>
<keyword evidence="8 9" id="KW-0807">Transducer</keyword>